<reference evidence="1" key="1">
    <citation type="submission" date="2021-04" db="EMBL/GenBank/DDBJ databases">
        <authorList>
            <consortium name="Molecular Ecology Group"/>
        </authorList>
    </citation>
    <scope>NUCLEOTIDE SEQUENCE</scope>
</reference>
<sequence>QSEIKDKGKALSAANFDNTWQNRQLFSLPTRLIESPDQSMENVGGIPNCVTSGSQSHVDSQTHFKVVFRTPDSTKTQSQTLTEDILELDKPELQKVIKYFTQRPHTAHGRFSKEDLEAAFEASMIKYKQLL</sequence>
<keyword evidence="2" id="KW-1185">Reference proteome</keyword>
<evidence type="ECO:0000313" key="2">
    <source>
        <dbReference type="Proteomes" id="UP000678393"/>
    </source>
</evidence>
<accession>A0A8S4A0H1</accession>
<comment type="caution">
    <text evidence="1">The sequence shown here is derived from an EMBL/GenBank/DDBJ whole genome shotgun (WGS) entry which is preliminary data.</text>
</comment>
<proteinExistence type="predicted"/>
<evidence type="ECO:0000313" key="1">
    <source>
        <dbReference type="EMBL" id="CAG5133958.1"/>
    </source>
</evidence>
<dbReference type="AlphaFoldDB" id="A0A8S4A0H1"/>
<feature type="non-terminal residue" evidence="1">
    <location>
        <position position="131"/>
    </location>
</feature>
<organism evidence="1 2">
    <name type="scientific">Candidula unifasciata</name>
    <dbReference type="NCBI Taxonomy" id="100452"/>
    <lineage>
        <taxon>Eukaryota</taxon>
        <taxon>Metazoa</taxon>
        <taxon>Spiralia</taxon>
        <taxon>Lophotrochozoa</taxon>
        <taxon>Mollusca</taxon>
        <taxon>Gastropoda</taxon>
        <taxon>Heterobranchia</taxon>
        <taxon>Euthyneura</taxon>
        <taxon>Panpulmonata</taxon>
        <taxon>Eupulmonata</taxon>
        <taxon>Stylommatophora</taxon>
        <taxon>Helicina</taxon>
        <taxon>Helicoidea</taxon>
        <taxon>Geomitridae</taxon>
        <taxon>Candidula</taxon>
    </lineage>
</organism>
<dbReference type="EMBL" id="CAJHNH020006656">
    <property type="protein sequence ID" value="CAG5133958.1"/>
    <property type="molecule type" value="Genomic_DNA"/>
</dbReference>
<gene>
    <name evidence="1" type="ORF">CUNI_LOCUS19516</name>
</gene>
<feature type="non-terminal residue" evidence="1">
    <location>
        <position position="1"/>
    </location>
</feature>
<name>A0A8S4A0H1_9EUPU</name>
<protein>
    <submittedName>
        <fullName evidence="1">Uncharacterized protein</fullName>
    </submittedName>
</protein>
<dbReference type="Proteomes" id="UP000678393">
    <property type="component" value="Unassembled WGS sequence"/>
</dbReference>